<evidence type="ECO:0000313" key="2">
    <source>
        <dbReference type="Proteomes" id="UP000001953"/>
    </source>
</evidence>
<dbReference type="STRING" id="323097.Nham_3784"/>
<reference evidence="1 2" key="1">
    <citation type="submission" date="2006-03" db="EMBL/GenBank/DDBJ databases">
        <title>Complete sequence of chromosome of Nitrobacter hamburgensis X14.</title>
        <authorList>
            <consortium name="US DOE Joint Genome Institute"/>
            <person name="Copeland A."/>
            <person name="Lucas S."/>
            <person name="Lapidus A."/>
            <person name="Barry K."/>
            <person name="Detter J.C."/>
            <person name="Glavina del Rio T."/>
            <person name="Hammon N."/>
            <person name="Israni S."/>
            <person name="Dalin E."/>
            <person name="Tice H."/>
            <person name="Pitluck S."/>
            <person name="Chain P."/>
            <person name="Malfatti S."/>
            <person name="Shin M."/>
            <person name="Vergez L."/>
            <person name="Schmutz J."/>
            <person name="Larimer F."/>
            <person name="Land M."/>
            <person name="Hauser L."/>
            <person name="Kyrpides N."/>
            <person name="Ivanova N."/>
            <person name="Ward B."/>
            <person name="Arp D."/>
            <person name="Klotz M."/>
            <person name="Stein L."/>
            <person name="O'Mullan G."/>
            <person name="Starkenburg S."/>
            <person name="Sayavedra L."/>
            <person name="Poret-Peterson A.T."/>
            <person name="Gentry M.E."/>
            <person name="Bruce D."/>
            <person name="Richardson P."/>
        </authorList>
    </citation>
    <scope>NUCLEOTIDE SEQUENCE [LARGE SCALE GENOMIC DNA]</scope>
    <source>
        <strain evidence="2">DSM 10229 / NCIMB 13809 / X14</strain>
    </source>
</reference>
<dbReference type="HOGENOM" id="CLU_762789_0_0_5"/>
<organism evidence="1 2">
    <name type="scientific">Nitrobacter hamburgensis (strain DSM 10229 / NCIMB 13809 / X14)</name>
    <dbReference type="NCBI Taxonomy" id="323097"/>
    <lineage>
        <taxon>Bacteria</taxon>
        <taxon>Pseudomonadati</taxon>
        <taxon>Pseudomonadota</taxon>
        <taxon>Alphaproteobacteria</taxon>
        <taxon>Hyphomicrobiales</taxon>
        <taxon>Nitrobacteraceae</taxon>
        <taxon>Nitrobacter</taxon>
    </lineage>
</organism>
<proteinExistence type="predicted"/>
<dbReference type="eggNOG" id="ENOG5032PY5">
    <property type="taxonomic scope" value="Bacteria"/>
</dbReference>
<evidence type="ECO:0000313" key="1">
    <source>
        <dbReference type="EMBL" id="ABE64504.1"/>
    </source>
</evidence>
<dbReference type="AlphaFoldDB" id="Q1QGZ3"/>
<dbReference type="Proteomes" id="UP000001953">
    <property type="component" value="Chromosome"/>
</dbReference>
<accession>Q1QGZ3</accession>
<name>Q1QGZ3_NITHX</name>
<gene>
    <name evidence="1" type="ordered locus">Nham_3784</name>
</gene>
<protein>
    <submittedName>
        <fullName evidence="1">Response regulator receiver domain protein (CheY-like)</fullName>
    </submittedName>
</protein>
<dbReference type="EMBL" id="CP000319">
    <property type="protein sequence ID" value="ABE64504.1"/>
    <property type="molecule type" value="Genomic_DNA"/>
</dbReference>
<dbReference type="KEGG" id="nha:Nham_3784"/>
<keyword evidence="2" id="KW-1185">Reference proteome</keyword>
<sequence length="380" mass="43360">MRRSLTMPIRYLCLDDDARAVRPIVELLQQSGPDFELEVRTPANFDDEIRMLLKAEFDGLLLDLRLDRTADESGARVNYRALSLAQELRTRMTEGEMTSRPLVLWSVDDNFQLSYDKDETGHDLFDRKYYKGSVTADAPRMAAELIDLALGYKNINALKSRTIKNIYSRLIDLPDAFSIIDPRIANDIAENRSYPAHAFARSILQNLIFGAGPLIDERLLAARLGVDIEASDDWERLKSKLSATKYTGTFGNAWPRWWMFKLLAAFKEVHPSSPIQRLEASERVSALKSAFKLSKLTAAHPLVDGYDARFWFVCKLLSKPIAPTDAVQLSVERREWQDGIYASVKSILDRTHKSEGYEIHPFEQPRIAEMMAALRDDEKK</sequence>